<evidence type="ECO:0000313" key="1">
    <source>
        <dbReference type="EMBL" id="NNV55850.1"/>
    </source>
</evidence>
<proteinExistence type="predicted"/>
<reference evidence="1" key="1">
    <citation type="submission" date="2019-10" db="EMBL/GenBank/DDBJ databases">
        <title>Draft genome sequence of Panacibacter sp. KCS-6.</title>
        <authorList>
            <person name="Yim K.J."/>
        </authorList>
    </citation>
    <scope>NUCLEOTIDE SEQUENCE</scope>
    <source>
        <strain evidence="1">KCS-6</strain>
    </source>
</reference>
<keyword evidence="2" id="KW-1185">Reference proteome</keyword>
<protein>
    <submittedName>
        <fullName evidence="1">Uncharacterized protein</fullName>
    </submittedName>
</protein>
<sequence>MGFFKKLLGSGNNGGKMGDLLQQLTTDLSLDTNQANEIKVLFKSFKEQRAGIKSAGGERSQILAARQAMTEKMINLLSPQQQDIFKQNAGKYDSFLQQS</sequence>
<comment type="caution">
    <text evidence="1">The sequence shown here is derived from an EMBL/GenBank/DDBJ whole genome shotgun (WGS) entry which is preliminary data.</text>
</comment>
<gene>
    <name evidence="1" type="ORF">GD597_10300</name>
</gene>
<dbReference type="AlphaFoldDB" id="A0A8J8JU22"/>
<dbReference type="EMBL" id="WHPF01000006">
    <property type="protein sequence ID" value="NNV55850.1"/>
    <property type="molecule type" value="Genomic_DNA"/>
</dbReference>
<accession>A0A8J8JU22</accession>
<dbReference type="RefSeq" id="WP_171607779.1">
    <property type="nucleotide sequence ID" value="NZ_WHPF01000006.1"/>
</dbReference>
<organism evidence="1 2">
    <name type="scientific">Limnovirga soli</name>
    <dbReference type="NCBI Taxonomy" id="2656915"/>
    <lineage>
        <taxon>Bacteria</taxon>
        <taxon>Pseudomonadati</taxon>
        <taxon>Bacteroidota</taxon>
        <taxon>Chitinophagia</taxon>
        <taxon>Chitinophagales</taxon>
        <taxon>Chitinophagaceae</taxon>
        <taxon>Limnovirga</taxon>
    </lineage>
</organism>
<evidence type="ECO:0000313" key="2">
    <source>
        <dbReference type="Proteomes" id="UP000598971"/>
    </source>
</evidence>
<dbReference type="Proteomes" id="UP000598971">
    <property type="component" value="Unassembled WGS sequence"/>
</dbReference>
<name>A0A8J8JU22_9BACT</name>